<organism evidence="2 3">
    <name type="scientific">Levilactobacillus tongjiangensis</name>
    <dbReference type="NCBI Taxonomy" id="2486023"/>
    <lineage>
        <taxon>Bacteria</taxon>
        <taxon>Bacillati</taxon>
        <taxon>Bacillota</taxon>
        <taxon>Bacilli</taxon>
        <taxon>Lactobacillales</taxon>
        <taxon>Lactobacillaceae</taxon>
        <taxon>Levilactobacillus</taxon>
    </lineage>
</organism>
<dbReference type="SMART" id="SM00529">
    <property type="entry name" value="HTH_DTXR"/>
    <property type="match status" value="1"/>
</dbReference>
<dbReference type="InterPro" id="IPR036421">
    <property type="entry name" value="Fe_dep_repressor_sf"/>
</dbReference>
<dbReference type="InterPro" id="IPR050536">
    <property type="entry name" value="DtxR_MntR_Metal-Reg"/>
</dbReference>
<dbReference type="Gene3D" id="2.30.30.90">
    <property type="match status" value="1"/>
</dbReference>
<feature type="domain" description="Iron dependent repressor metal binding and dimerisation" evidence="1">
    <location>
        <begin position="62"/>
        <end position="126"/>
    </location>
</feature>
<dbReference type="Pfam" id="PF02742">
    <property type="entry name" value="Fe_dep_repr_C"/>
    <property type="match status" value="1"/>
</dbReference>
<proteinExistence type="predicted"/>
<reference evidence="3" key="1">
    <citation type="journal article" date="2019" name="Int. J. Syst. Evol. Microbiol.">
        <title>The Global Catalogue of Microorganisms (GCM) 10K type strain sequencing project: providing services to taxonomists for standard genome sequencing and annotation.</title>
        <authorList>
            <consortium name="The Broad Institute Genomics Platform"/>
            <consortium name="The Broad Institute Genome Sequencing Center for Infectious Disease"/>
            <person name="Wu L."/>
            <person name="Ma J."/>
        </authorList>
    </citation>
    <scope>NUCLEOTIDE SEQUENCE [LARGE SCALE GENOMIC DNA]</scope>
    <source>
        <strain evidence="3">CCM 8905</strain>
    </source>
</reference>
<dbReference type="PANTHER" id="PTHR33238">
    <property type="entry name" value="IRON (METAL) DEPENDENT REPRESSOR, DTXR FAMILY"/>
    <property type="match status" value="1"/>
</dbReference>
<sequence length="218" mass="24845">MQHQRHSYLKIIAECSYARPRVSNKQIRHFANVSPATVTETTRLLQRDELVDRRRYTGVTLTDRGRHLACQLLHNYRLCEVFLTQQLKLPLSEVPAQAWAMADTLTPATAAALNSYLGRPERSPFGGILAPCHVLDDTHITRLSDVVTGQQVICQSYLETADLVDYLQEIALPLDVPVTITKCDRNLNLLYLELPQHREITLNLNAADYIYTKKIQHL</sequence>
<accession>A0ABW1SR08</accession>
<dbReference type="Gene3D" id="1.10.10.10">
    <property type="entry name" value="Winged helix-like DNA-binding domain superfamily/Winged helix DNA-binding domain"/>
    <property type="match status" value="1"/>
</dbReference>
<dbReference type="SUPFAM" id="SSF47979">
    <property type="entry name" value="Iron-dependent repressor protein, dimerization domain"/>
    <property type="match status" value="1"/>
</dbReference>
<dbReference type="InterPro" id="IPR038157">
    <property type="entry name" value="FeoA_core_dom"/>
</dbReference>
<dbReference type="InterPro" id="IPR022689">
    <property type="entry name" value="Iron_dep_repressor"/>
</dbReference>
<dbReference type="EMBL" id="JBHSSK010000009">
    <property type="protein sequence ID" value="MFC6206592.1"/>
    <property type="molecule type" value="Genomic_DNA"/>
</dbReference>
<dbReference type="SUPFAM" id="SSF46785">
    <property type="entry name" value="Winged helix' DNA-binding domain"/>
    <property type="match status" value="1"/>
</dbReference>
<evidence type="ECO:0000259" key="1">
    <source>
        <dbReference type="Pfam" id="PF02742"/>
    </source>
</evidence>
<dbReference type="InterPro" id="IPR036388">
    <property type="entry name" value="WH-like_DNA-bd_sf"/>
</dbReference>
<gene>
    <name evidence="2" type="ORF">ACFP1G_03740</name>
</gene>
<dbReference type="InterPro" id="IPR036390">
    <property type="entry name" value="WH_DNA-bd_sf"/>
</dbReference>
<dbReference type="RefSeq" id="WP_125691192.1">
    <property type="nucleotide sequence ID" value="NZ_JBHSSK010000009.1"/>
</dbReference>
<comment type="caution">
    <text evidence="2">The sequence shown here is derived from an EMBL/GenBank/DDBJ whole genome shotgun (WGS) entry which is preliminary data.</text>
</comment>
<dbReference type="Proteomes" id="UP001596254">
    <property type="component" value="Unassembled WGS sequence"/>
</dbReference>
<name>A0ABW1SR08_9LACO</name>
<keyword evidence="3" id="KW-1185">Reference proteome</keyword>
<evidence type="ECO:0000313" key="3">
    <source>
        <dbReference type="Proteomes" id="UP001596254"/>
    </source>
</evidence>
<evidence type="ECO:0000313" key="2">
    <source>
        <dbReference type="EMBL" id="MFC6206592.1"/>
    </source>
</evidence>
<dbReference type="PANTHER" id="PTHR33238:SF10">
    <property type="entry name" value="IRON-DEPENDENT REPRESSOR IDER"/>
    <property type="match status" value="1"/>
</dbReference>
<protein>
    <submittedName>
        <fullName evidence="2">Metal-dependent transcriptional regulator</fullName>
    </submittedName>
</protein>
<dbReference type="InterPro" id="IPR001367">
    <property type="entry name" value="Fe_dep_repressor"/>
</dbReference>